<proteinExistence type="predicted"/>
<evidence type="ECO:0000313" key="7">
    <source>
        <dbReference type="EMBL" id="TDK60342.1"/>
    </source>
</evidence>
<dbReference type="SMART" id="SM00382">
    <property type="entry name" value="AAA"/>
    <property type="match status" value="2"/>
</dbReference>
<dbReference type="Pfam" id="PF12848">
    <property type="entry name" value="ABC_tran_Xtn"/>
    <property type="match status" value="1"/>
</dbReference>
<protein>
    <submittedName>
        <fullName evidence="7">ABC transporter ATP-binding protein</fullName>
    </submittedName>
    <submittedName>
        <fullName evidence="6">ABC-F family ATP-binding cassette domain-containing protein</fullName>
    </submittedName>
</protein>
<dbReference type="FunFam" id="3.40.50.300:FF:000011">
    <property type="entry name" value="Putative ABC transporter ATP-binding component"/>
    <property type="match status" value="1"/>
</dbReference>
<dbReference type="Pfam" id="PF00005">
    <property type="entry name" value="ABC_tran"/>
    <property type="match status" value="2"/>
</dbReference>
<dbReference type="PANTHER" id="PTHR42855:SF1">
    <property type="entry name" value="ABC TRANSPORTER DOMAIN-CONTAINING PROTEIN"/>
    <property type="match status" value="1"/>
</dbReference>
<gene>
    <name evidence="7" type="ORF">E2K98_16705</name>
    <name evidence="6" type="ORF">RCG21_24085</name>
</gene>
<dbReference type="GO" id="GO:0016887">
    <property type="term" value="F:ATP hydrolysis activity"/>
    <property type="evidence" value="ECO:0007669"/>
    <property type="project" value="InterPro"/>
</dbReference>
<dbReference type="InterPro" id="IPR027417">
    <property type="entry name" value="P-loop_NTPase"/>
</dbReference>
<dbReference type="PROSITE" id="PS50893">
    <property type="entry name" value="ABC_TRANSPORTER_2"/>
    <property type="match status" value="2"/>
</dbReference>
<evidence type="ECO:0000256" key="3">
    <source>
        <dbReference type="ARBA" id="ARBA00022840"/>
    </source>
</evidence>
<sequence length="629" mass="71373">MKMLTVENVTKTYGEKQLFNDISFTIGEKERVGLIGVNGTGKSSLLKIVAGLDQPDEGKSIAGKDYTIAFLAQQPDFDADRTVLEQVYHGEAPILKLMRDYEKTLQRLNSSPNDSKIQDELFHLQKQMDALNAWDASTNAKSILTKLGIEDFGKKIGELSGGQKKRVAMAQVLIAEPDLLILDEPTNHLDFDTVKWLEDYLSRYSGSILLVTHDRYFLDRVANRMFELDGGNLYSYKGNYAAFLESKAIREENEAATFEKRKNLFRRELEWIRRGAKARTTKQKARIQRFEELDDKLAGGKPSGEKLDISLNGSRLGKQVFELKDASKRYGAKTILNHFDLLVKPGDRFGIIGRNGTGKSTLLNILAKRIPLDEGEFLMGQTVKIAYYTQESEDMDENMRMIEYIKETAQIVETSDGKTISAAQMLERFLFPPFSHGTPIRKLSGGEKRRLYLLKILMTAPNVLLLDEPTNDLDTQTLTVLEDYLEEFPGVVITVSHDRYFLDKVVDQLLVLQGDGAIDSFFGNYTEYLEKESIVEVQKTTGATAQSAKSPEKEKKKKMTYMEKKEWEEIDDVIAKTEEKLEETSAELAKVGSDFTKAQDLMKQEAELNEKLEQLIERWTYLAELAEGQ</sequence>
<evidence type="ECO:0000313" key="8">
    <source>
        <dbReference type="Proteomes" id="UP000295132"/>
    </source>
</evidence>
<reference evidence="6" key="2">
    <citation type="submission" date="2023-08" db="EMBL/GenBank/DDBJ databases">
        <title>Nitrogen cycling bacteria in agricultural field soils.</title>
        <authorList>
            <person name="Jang J."/>
        </authorList>
    </citation>
    <scope>NUCLEOTIDE SEQUENCE</scope>
    <source>
        <strain evidence="6">PS3-36</strain>
    </source>
</reference>
<feature type="coiled-coil region" evidence="4">
    <location>
        <begin position="574"/>
        <end position="618"/>
    </location>
</feature>
<evidence type="ECO:0000313" key="9">
    <source>
        <dbReference type="Proteomes" id="UP001178888"/>
    </source>
</evidence>
<dbReference type="Pfam" id="PF16326">
    <property type="entry name" value="ABC_tran_CTD"/>
    <property type="match status" value="1"/>
</dbReference>
<dbReference type="Proteomes" id="UP001178888">
    <property type="component" value="Unassembled WGS sequence"/>
</dbReference>
<keyword evidence="9" id="KW-1185">Reference proteome</keyword>
<dbReference type="PROSITE" id="PS00211">
    <property type="entry name" value="ABC_TRANSPORTER_1"/>
    <property type="match status" value="1"/>
</dbReference>
<dbReference type="InterPro" id="IPR032781">
    <property type="entry name" value="ABC_tran_Xtn"/>
</dbReference>
<dbReference type="SUPFAM" id="SSF52540">
    <property type="entry name" value="P-loop containing nucleoside triphosphate hydrolases"/>
    <property type="match status" value="2"/>
</dbReference>
<evidence type="ECO:0000313" key="6">
    <source>
        <dbReference type="EMBL" id="MDQ6599379.1"/>
    </source>
</evidence>
<comment type="caution">
    <text evidence="7">The sequence shown here is derived from an EMBL/GenBank/DDBJ whole genome shotgun (WGS) entry which is preliminary data.</text>
</comment>
<dbReference type="FunFam" id="3.40.50.300:FF:000309">
    <property type="entry name" value="ABC transporter ATP-binding protein"/>
    <property type="match status" value="1"/>
</dbReference>
<dbReference type="EMBL" id="JAVGVR010000001">
    <property type="protein sequence ID" value="MDQ6599379.1"/>
    <property type="molecule type" value="Genomic_DNA"/>
</dbReference>
<dbReference type="GO" id="GO:0003677">
    <property type="term" value="F:DNA binding"/>
    <property type="evidence" value="ECO:0007669"/>
    <property type="project" value="InterPro"/>
</dbReference>
<dbReference type="InterPro" id="IPR032524">
    <property type="entry name" value="ABC_tran_C"/>
</dbReference>
<feature type="domain" description="ABC transporter" evidence="5">
    <location>
        <begin position="321"/>
        <end position="539"/>
    </location>
</feature>
<organism evidence="7 8">
    <name type="scientific">Bacillus salipaludis</name>
    <dbReference type="NCBI Taxonomy" id="2547811"/>
    <lineage>
        <taxon>Bacteria</taxon>
        <taxon>Bacillati</taxon>
        <taxon>Bacillota</taxon>
        <taxon>Bacilli</taxon>
        <taxon>Bacillales</taxon>
        <taxon>Bacillaceae</taxon>
        <taxon>Bacillus</taxon>
    </lineage>
</organism>
<dbReference type="InterPro" id="IPR017871">
    <property type="entry name" value="ABC_transporter-like_CS"/>
</dbReference>
<dbReference type="Gene3D" id="3.40.50.300">
    <property type="entry name" value="P-loop containing nucleotide triphosphate hydrolases"/>
    <property type="match status" value="2"/>
</dbReference>
<keyword evidence="1" id="KW-0677">Repeat</keyword>
<dbReference type="AlphaFoldDB" id="A0A4R5VRL8"/>
<feature type="domain" description="ABC transporter" evidence="5">
    <location>
        <begin position="4"/>
        <end position="255"/>
    </location>
</feature>
<dbReference type="Proteomes" id="UP000295132">
    <property type="component" value="Unassembled WGS sequence"/>
</dbReference>
<dbReference type="InterPro" id="IPR003439">
    <property type="entry name" value="ABC_transporter-like_ATP-bd"/>
</dbReference>
<dbReference type="RefSeq" id="WP_133336041.1">
    <property type="nucleotide sequence ID" value="NZ_JAVGVR010000001.1"/>
</dbReference>
<dbReference type="InterPro" id="IPR003593">
    <property type="entry name" value="AAA+_ATPase"/>
</dbReference>
<evidence type="ECO:0000256" key="4">
    <source>
        <dbReference type="SAM" id="Coils"/>
    </source>
</evidence>
<evidence type="ECO:0000256" key="2">
    <source>
        <dbReference type="ARBA" id="ARBA00022741"/>
    </source>
</evidence>
<accession>A0A4R5VRL8</accession>
<dbReference type="GO" id="GO:0005524">
    <property type="term" value="F:ATP binding"/>
    <property type="evidence" value="ECO:0007669"/>
    <property type="project" value="UniProtKB-KW"/>
</dbReference>
<keyword evidence="3 7" id="KW-0067">ATP-binding</keyword>
<dbReference type="EMBL" id="SMYO01000007">
    <property type="protein sequence ID" value="TDK60342.1"/>
    <property type="molecule type" value="Genomic_DNA"/>
</dbReference>
<keyword evidence="2" id="KW-0547">Nucleotide-binding</keyword>
<keyword evidence="4" id="KW-0175">Coiled coil</keyword>
<name>A0A4R5VRL8_9BACI</name>
<dbReference type="InterPro" id="IPR051309">
    <property type="entry name" value="ABCF_ATPase"/>
</dbReference>
<dbReference type="CDD" id="cd03221">
    <property type="entry name" value="ABCF_EF-3"/>
    <property type="match status" value="2"/>
</dbReference>
<dbReference type="PANTHER" id="PTHR42855">
    <property type="entry name" value="ABC TRANSPORTER ATP-BINDING SUBUNIT"/>
    <property type="match status" value="1"/>
</dbReference>
<evidence type="ECO:0000256" key="1">
    <source>
        <dbReference type="ARBA" id="ARBA00022737"/>
    </source>
</evidence>
<evidence type="ECO:0000259" key="5">
    <source>
        <dbReference type="PROSITE" id="PS50893"/>
    </source>
</evidence>
<reference evidence="7 8" key="1">
    <citation type="submission" date="2019-03" db="EMBL/GenBank/DDBJ databases">
        <title>Bacillus niacini sp. nov. a Nicotinate-Metabolizing Mesophile Isolated from Soil.</title>
        <authorList>
            <person name="Zhang G."/>
        </authorList>
    </citation>
    <scope>NUCLEOTIDE SEQUENCE [LARGE SCALE GENOMIC DNA]</scope>
    <source>
        <strain evidence="7 8">WN066</strain>
    </source>
</reference>